<accession>A0A2K5AU14</accession>
<dbReference type="Bgee" id="WBGene00303047">
    <property type="expression patterns" value="Expressed in pharyngeal muscle cell (C elegans) and 1 other cell type or tissue"/>
</dbReference>
<reference evidence="1 2" key="1">
    <citation type="journal article" date="1998" name="Science">
        <title>Genome sequence of the nematode C. elegans: a platform for investigating biology.</title>
        <authorList>
            <consortium name="The C. elegans sequencing consortium"/>
            <person name="Sulson J.E."/>
            <person name="Waterston R."/>
        </authorList>
    </citation>
    <scope>NUCLEOTIDE SEQUENCE [LARGE SCALE GENOMIC DNA]</scope>
    <source>
        <strain evidence="1 2">Bristol N2</strain>
    </source>
</reference>
<evidence type="ECO:0000313" key="2">
    <source>
        <dbReference type="Proteomes" id="UP000001940"/>
    </source>
</evidence>
<name>A0A2K5AU14_CAEEL</name>
<gene>
    <name evidence="1 3" type="ORF">C49F8.14</name>
    <name evidence="1" type="ORF">CELE_C49F8.14</name>
</gene>
<evidence type="ECO:0000313" key="3">
    <source>
        <dbReference type="WormBase" id="C49F8.14"/>
    </source>
</evidence>
<proteinExistence type="predicted"/>
<dbReference type="GeneID" id="36804992"/>
<organism evidence="1 2">
    <name type="scientific">Caenorhabditis elegans</name>
    <dbReference type="NCBI Taxonomy" id="6239"/>
    <lineage>
        <taxon>Eukaryota</taxon>
        <taxon>Metazoa</taxon>
        <taxon>Ecdysozoa</taxon>
        <taxon>Nematoda</taxon>
        <taxon>Chromadorea</taxon>
        <taxon>Rhabditida</taxon>
        <taxon>Rhabditina</taxon>
        <taxon>Rhabditomorpha</taxon>
        <taxon>Rhabditoidea</taxon>
        <taxon>Rhabditidae</taxon>
        <taxon>Peloderinae</taxon>
        <taxon>Caenorhabditis</taxon>
    </lineage>
</organism>
<keyword evidence="2" id="KW-1185">Reference proteome</keyword>
<evidence type="ECO:0000313" key="1">
    <source>
        <dbReference type="EMBL" id="SPC48661.1"/>
    </source>
</evidence>
<sequence length="12" mass="1491">MVDPYWMANFNC</sequence>
<protein>
    <submittedName>
        <fullName evidence="1">Uncharacterized protein</fullName>
    </submittedName>
</protein>
<dbReference type="RefSeq" id="NP_001348800.1">
    <property type="nucleotide sequence ID" value="NM_001361822.1"/>
</dbReference>
<dbReference type="Proteomes" id="UP000001940">
    <property type="component" value="Chromosome X"/>
</dbReference>
<dbReference type="EMBL" id="BX284606">
    <property type="protein sequence ID" value="SPC48661.1"/>
    <property type="molecule type" value="Genomic_DNA"/>
</dbReference>
<dbReference type="CTD" id="36804992"/>
<dbReference type="AGR" id="WB:WBGene00303047"/>
<dbReference type="InParanoid" id="A0A2K5AU14"/>
<dbReference type="WormBase" id="C49F8.14">
    <property type="protein sequence ID" value="CE52574"/>
    <property type="gene ID" value="WBGene00303047"/>
</dbReference>
<dbReference type="KEGG" id="cel:CELE_C49F8.14"/>